<feature type="transmembrane region" description="Helical" evidence="1">
    <location>
        <begin position="119"/>
        <end position="142"/>
    </location>
</feature>
<proteinExistence type="predicted"/>
<evidence type="ECO:0000313" key="2">
    <source>
        <dbReference type="EMBL" id="GGZ26213.1"/>
    </source>
</evidence>
<dbReference type="PANTHER" id="PTHR41795">
    <property type="entry name" value="EXOPOLYSACCHARIDE SYNTHESIS PROTEIN"/>
    <property type="match status" value="1"/>
</dbReference>
<keyword evidence="3" id="KW-1185">Reference proteome</keyword>
<dbReference type="RefSeq" id="WP_189485204.1">
    <property type="nucleotide sequence ID" value="NZ_BMZB01000001.1"/>
</dbReference>
<dbReference type="PANTHER" id="PTHR41795:SF1">
    <property type="entry name" value="EXOPOLYSACCHARIDE SYNTHESIS PROTEIN"/>
    <property type="match status" value="1"/>
</dbReference>
<sequence length="217" mass="23783">MPKSQHRIPASQLIDELADGLYGARVSVGDLLVRLEGRGIGLLLIILALPICIPNIPGISTIFGFLLIGPSIQMLMQHKALWMPGFVKRWDFKGDDFRKVLKGCAAVLRKVEYLARPRWVFLTRGPAMIYLGLQTLIMALILLLPMPGANVIPGVAVVLTGLAILQRDGLFMLAGLAVAAGAVAYVYYFAHYVVDFALWAYQASVGWIEQIAQNLPI</sequence>
<name>A0A918PXF0_9CAUL</name>
<dbReference type="PIRSF" id="PIRSF033239">
    <property type="entry name" value="ExoD"/>
    <property type="match status" value="1"/>
</dbReference>
<protein>
    <submittedName>
        <fullName evidence="2">Sugar transporter</fullName>
    </submittedName>
</protein>
<feature type="transmembrane region" description="Helical" evidence="1">
    <location>
        <begin position="40"/>
        <end position="68"/>
    </location>
</feature>
<feature type="transmembrane region" description="Helical" evidence="1">
    <location>
        <begin position="148"/>
        <end position="165"/>
    </location>
</feature>
<organism evidence="2 3">
    <name type="scientific">Asticcacaulis endophyticus</name>
    <dbReference type="NCBI Taxonomy" id="1395890"/>
    <lineage>
        <taxon>Bacteria</taxon>
        <taxon>Pseudomonadati</taxon>
        <taxon>Pseudomonadota</taxon>
        <taxon>Alphaproteobacteria</taxon>
        <taxon>Caulobacterales</taxon>
        <taxon>Caulobacteraceae</taxon>
        <taxon>Asticcacaulis</taxon>
    </lineage>
</organism>
<evidence type="ECO:0000313" key="3">
    <source>
        <dbReference type="Proteomes" id="UP000662572"/>
    </source>
</evidence>
<keyword evidence="2" id="KW-0813">Transport</keyword>
<dbReference type="EMBL" id="BMZB01000001">
    <property type="protein sequence ID" value="GGZ26213.1"/>
    <property type="molecule type" value="Genomic_DNA"/>
</dbReference>
<gene>
    <name evidence="2" type="primary">exoD</name>
    <name evidence="2" type="ORF">GCM10011273_09620</name>
</gene>
<keyword evidence="1" id="KW-0472">Membrane</keyword>
<evidence type="ECO:0000256" key="1">
    <source>
        <dbReference type="SAM" id="Phobius"/>
    </source>
</evidence>
<dbReference type="InterPro" id="IPR010331">
    <property type="entry name" value="ExoD"/>
</dbReference>
<feature type="transmembrane region" description="Helical" evidence="1">
    <location>
        <begin position="170"/>
        <end position="190"/>
    </location>
</feature>
<keyword evidence="2" id="KW-0762">Sugar transport</keyword>
<keyword evidence="1" id="KW-1133">Transmembrane helix</keyword>
<dbReference type="Proteomes" id="UP000662572">
    <property type="component" value="Unassembled WGS sequence"/>
</dbReference>
<keyword evidence="1" id="KW-0812">Transmembrane</keyword>
<reference evidence="2" key="2">
    <citation type="submission" date="2020-09" db="EMBL/GenBank/DDBJ databases">
        <authorList>
            <person name="Sun Q."/>
            <person name="Kim S."/>
        </authorList>
    </citation>
    <scope>NUCLEOTIDE SEQUENCE</scope>
    <source>
        <strain evidence="2">KCTC 32296</strain>
    </source>
</reference>
<reference evidence="2" key="1">
    <citation type="journal article" date="2014" name="Int. J. Syst. Evol. Microbiol.">
        <title>Complete genome sequence of Corynebacterium casei LMG S-19264T (=DSM 44701T), isolated from a smear-ripened cheese.</title>
        <authorList>
            <consortium name="US DOE Joint Genome Institute (JGI-PGF)"/>
            <person name="Walter F."/>
            <person name="Albersmeier A."/>
            <person name="Kalinowski J."/>
            <person name="Ruckert C."/>
        </authorList>
    </citation>
    <scope>NUCLEOTIDE SEQUENCE</scope>
    <source>
        <strain evidence="2">KCTC 32296</strain>
    </source>
</reference>
<accession>A0A918PXF0</accession>
<dbReference type="Pfam" id="PF06055">
    <property type="entry name" value="ExoD"/>
    <property type="match status" value="1"/>
</dbReference>
<comment type="caution">
    <text evidence="2">The sequence shown here is derived from an EMBL/GenBank/DDBJ whole genome shotgun (WGS) entry which is preliminary data.</text>
</comment>
<dbReference type="AlphaFoldDB" id="A0A918PXF0"/>